<protein>
    <recommendedName>
        <fullName evidence="5">Copper chaperone PCu(A)C</fullName>
    </recommendedName>
</protein>
<accession>A0A5B7WVD2</accession>
<dbReference type="InterPro" id="IPR007410">
    <property type="entry name" value="LpqE-like"/>
</dbReference>
<dbReference type="PANTHER" id="PTHR36302">
    <property type="entry name" value="BLR7088 PROTEIN"/>
    <property type="match status" value="1"/>
</dbReference>
<dbReference type="KEGG" id="gcr:GcLGCM259_2300"/>
<sequence length="196" mass="20788">MMSEKISTKSLAALGLGAALLLTGCAPADGTTQEPTAQNSHHEQHASRQADALTVTDPWAKAAEKGMSAAFGTLRNDSDQPVELEAVVDQEHGNTLQIHEMAGQGTDAVMQQIEGALQIPAGQSVELAPGGNHIMFMDLKQPLVPAEVATLRLEFADGSSKDVQFPIRNYDGANESYHSQHSQDTEGTHEEHGGGH</sequence>
<dbReference type="SUPFAM" id="SSF110087">
    <property type="entry name" value="DR1885-like metal-binding protein"/>
    <property type="match status" value="1"/>
</dbReference>
<evidence type="ECO:0000313" key="3">
    <source>
        <dbReference type="EMBL" id="QCY48008.1"/>
    </source>
</evidence>
<dbReference type="InterPro" id="IPR036182">
    <property type="entry name" value="PCuAC_sf"/>
</dbReference>
<dbReference type="InterPro" id="IPR058248">
    <property type="entry name" value="Lxx211020-like"/>
</dbReference>
<feature type="compositionally biased region" description="Basic and acidic residues" evidence="1">
    <location>
        <begin position="181"/>
        <end position="196"/>
    </location>
</feature>
<feature type="region of interest" description="Disordered" evidence="1">
    <location>
        <begin position="30"/>
        <end position="51"/>
    </location>
</feature>
<gene>
    <name evidence="3" type="ORF">GcLGCM259_2300</name>
</gene>
<dbReference type="PROSITE" id="PS51257">
    <property type="entry name" value="PROKAR_LIPOPROTEIN"/>
    <property type="match status" value="1"/>
</dbReference>
<reference evidence="3 4" key="1">
    <citation type="submission" date="2018-12" db="EMBL/GenBank/DDBJ databases">
        <title>Complete Genome Sequence of Glutamicibacter creatinolyticus strain LGCM259,isolated from an abscess of a 12-year-old mare in Italy.</title>
        <authorList>
            <person name="Santos R.G."/>
            <person name="Silva A.L."/>
            <person name="Seyffert N."/>
            <person name="Castro T.L.P."/>
            <person name="Attili A.R."/>
            <person name="Rifici C."/>
            <person name="Mazzullo G."/>
            <person name="Brenig B."/>
            <person name="Venanzi F."/>
            <person name="Azevedo V."/>
        </authorList>
    </citation>
    <scope>NUCLEOTIDE SEQUENCE [LARGE SCALE GENOMIC DNA]</scope>
    <source>
        <strain evidence="3 4">LGCM 259</strain>
    </source>
</reference>
<dbReference type="Pfam" id="PF04314">
    <property type="entry name" value="PCuAC"/>
    <property type="match status" value="1"/>
</dbReference>
<organism evidence="3 4">
    <name type="scientific">Glutamicibacter creatinolyticus</name>
    <dbReference type="NCBI Taxonomy" id="162496"/>
    <lineage>
        <taxon>Bacteria</taxon>
        <taxon>Bacillati</taxon>
        <taxon>Actinomycetota</taxon>
        <taxon>Actinomycetes</taxon>
        <taxon>Micrococcales</taxon>
        <taxon>Micrococcaceae</taxon>
        <taxon>Glutamicibacter</taxon>
    </lineage>
</organism>
<name>A0A5B7WVD2_9MICC</name>
<feature type="compositionally biased region" description="Polar residues" evidence="1">
    <location>
        <begin position="30"/>
        <end position="39"/>
    </location>
</feature>
<evidence type="ECO:0000256" key="1">
    <source>
        <dbReference type="SAM" id="MobiDB-lite"/>
    </source>
</evidence>
<dbReference type="EMBL" id="CP034412">
    <property type="protein sequence ID" value="QCY48008.1"/>
    <property type="molecule type" value="Genomic_DNA"/>
</dbReference>
<feature type="signal peptide" evidence="2">
    <location>
        <begin position="1"/>
        <end position="28"/>
    </location>
</feature>
<evidence type="ECO:0008006" key="5">
    <source>
        <dbReference type="Google" id="ProtNLM"/>
    </source>
</evidence>
<dbReference type="RefSeq" id="WP_138926704.1">
    <property type="nucleotide sequence ID" value="NZ_CP034412.1"/>
</dbReference>
<proteinExistence type="predicted"/>
<dbReference type="Proteomes" id="UP000307000">
    <property type="component" value="Chromosome"/>
</dbReference>
<dbReference type="PANTHER" id="PTHR36302:SF1">
    <property type="entry name" value="COPPER CHAPERONE PCU(A)C"/>
    <property type="match status" value="1"/>
</dbReference>
<keyword evidence="2" id="KW-0732">Signal</keyword>
<keyword evidence="4" id="KW-1185">Reference proteome</keyword>
<evidence type="ECO:0000256" key="2">
    <source>
        <dbReference type="SAM" id="SignalP"/>
    </source>
</evidence>
<feature type="region of interest" description="Disordered" evidence="1">
    <location>
        <begin position="172"/>
        <end position="196"/>
    </location>
</feature>
<dbReference type="Gene3D" id="2.60.40.1890">
    <property type="entry name" value="PCu(A)C copper chaperone"/>
    <property type="match status" value="1"/>
</dbReference>
<feature type="chain" id="PRO_5022792117" description="Copper chaperone PCu(A)C" evidence="2">
    <location>
        <begin position="29"/>
        <end position="196"/>
    </location>
</feature>
<evidence type="ECO:0000313" key="4">
    <source>
        <dbReference type="Proteomes" id="UP000307000"/>
    </source>
</evidence>
<dbReference type="AlphaFoldDB" id="A0A5B7WVD2"/>